<name>A0A1I2TTB8_9FIRM</name>
<dbReference type="GO" id="GO:0016787">
    <property type="term" value="F:hydrolase activity"/>
    <property type="evidence" value="ECO:0007669"/>
    <property type="project" value="UniProtKB-KW"/>
</dbReference>
<proteinExistence type="predicted"/>
<dbReference type="SUPFAM" id="SSF51445">
    <property type="entry name" value="(Trans)glycosidases"/>
    <property type="match status" value="1"/>
</dbReference>
<keyword evidence="1" id="KW-0732">Signal</keyword>
<dbReference type="GO" id="GO:0005975">
    <property type="term" value="P:carbohydrate metabolic process"/>
    <property type="evidence" value="ECO:0007669"/>
    <property type="project" value="InterPro"/>
</dbReference>
<dbReference type="InterPro" id="IPR011583">
    <property type="entry name" value="Chitinase_II/V-like_cat"/>
</dbReference>
<dbReference type="SUPFAM" id="SSF55383">
    <property type="entry name" value="Copper amine oxidase, domain N"/>
    <property type="match status" value="1"/>
</dbReference>
<feature type="signal peptide" evidence="1">
    <location>
        <begin position="1"/>
        <end position="27"/>
    </location>
</feature>
<dbReference type="Proteomes" id="UP000199337">
    <property type="component" value="Unassembled WGS sequence"/>
</dbReference>
<dbReference type="PANTHER" id="PTHR46066:SF2">
    <property type="entry name" value="CHITINASE DOMAIN-CONTAINING PROTEIN 1"/>
    <property type="match status" value="1"/>
</dbReference>
<dbReference type="AlphaFoldDB" id="A0A1I2TTB8"/>
<dbReference type="Pfam" id="PF00704">
    <property type="entry name" value="Glyco_hydro_18"/>
    <property type="match status" value="1"/>
</dbReference>
<dbReference type="InterPro" id="IPR017853">
    <property type="entry name" value="GH"/>
</dbReference>
<reference evidence="4" key="1">
    <citation type="submission" date="2016-10" db="EMBL/GenBank/DDBJ databases">
        <authorList>
            <person name="Varghese N."/>
            <person name="Submissions S."/>
        </authorList>
    </citation>
    <scope>NUCLEOTIDE SEQUENCE [LARGE SCALE GENOMIC DNA]</scope>
    <source>
        <strain evidence="4">DSM 17038</strain>
    </source>
</reference>
<accession>A0A1I2TTB8</accession>
<dbReference type="GO" id="GO:0008061">
    <property type="term" value="F:chitin binding"/>
    <property type="evidence" value="ECO:0007669"/>
    <property type="project" value="InterPro"/>
</dbReference>
<feature type="chain" id="PRO_5011509877" evidence="1">
    <location>
        <begin position="28"/>
        <end position="423"/>
    </location>
</feature>
<dbReference type="Gene3D" id="3.30.457.10">
    <property type="entry name" value="Copper amine oxidase-like, N-terminal domain"/>
    <property type="match status" value="1"/>
</dbReference>
<sequence>MNKKIFIFVLSLIIALTILPMIQNAAAAQSNVSVLIDGLPLQSDAEPVIMNGYTLLPFRSIAEALNVNVDWDGGTNTITAWNQETKVILQINNKTAVVDGIAGNHSTVNLEAPPIILNNRTLLPLRFFGEAFSCQVSWNNESREVSINSPRKDMTVVGFYALGDEKTSSWQNLFAKPYPETSPGNTDAVGGLALGWYSLDEQGNLTTVSTTGWQRPEGWEIVLQQAAAFKLNTEMVVHLTDSGSMITNLLKDPAVRTKAVNSIKNEARSYQGVNLDFEGLGWENGQSSGINNEFTAFVSELSNELKPEGLNLTLSLHPLNSVYQGYDYHALGEAADSIIIMAYDYGVKPEPENMVIQAVELALNSVPADKLVLGISLPNETPRSLAAKIGIAKRYNLQGIALWRLGLISEPMWDVIKANVHPM</sequence>
<keyword evidence="3" id="KW-0378">Hydrolase</keyword>
<feature type="domain" description="GH18" evidence="2">
    <location>
        <begin position="154"/>
        <end position="423"/>
    </location>
</feature>
<protein>
    <submittedName>
        <fullName evidence="3">Glycosyl hydrolases family 18</fullName>
    </submittedName>
</protein>
<dbReference type="PROSITE" id="PS51910">
    <property type="entry name" value="GH18_2"/>
    <property type="match status" value="1"/>
</dbReference>
<dbReference type="Pfam" id="PF07833">
    <property type="entry name" value="Cu_amine_oxidN1"/>
    <property type="match status" value="1"/>
</dbReference>
<evidence type="ECO:0000313" key="4">
    <source>
        <dbReference type="Proteomes" id="UP000199337"/>
    </source>
</evidence>
<dbReference type="STRING" id="341036.SAMN05660649_02318"/>
<evidence type="ECO:0000259" key="2">
    <source>
        <dbReference type="PROSITE" id="PS51910"/>
    </source>
</evidence>
<dbReference type="EMBL" id="FOOX01000007">
    <property type="protein sequence ID" value="SFG65601.1"/>
    <property type="molecule type" value="Genomic_DNA"/>
</dbReference>
<dbReference type="Gene3D" id="3.20.20.80">
    <property type="entry name" value="Glycosidases"/>
    <property type="match status" value="1"/>
</dbReference>
<keyword evidence="4" id="KW-1185">Reference proteome</keyword>
<organism evidence="3 4">
    <name type="scientific">Desulfotruncus arcticus DSM 17038</name>
    <dbReference type="NCBI Taxonomy" id="1121424"/>
    <lineage>
        <taxon>Bacteria</taxon>
        <taxon>Bacillati</taxon>
        <taxon>Bacillota</taxon>
        <taxon>Clostridia</taxon>
        <taxon>Eubacteriales</taxon>
        <taxon>Desulfallaceae</taxon>
        <taxon>Desulfotruncus</taxon>
    </lineage>
</organism>
<evidence type="ECO:0000313" key="3">
    <source>
        <dbReference type="EMBL" id="SFG65601.1"/>
    </source>
</evidence>
<gene>
    <name evidence="3" type="ORF">SAMN05660649_02318</name>
</gene>
<dbReference type="SMART" id="SM00636">
    <property type="entry name" value="Glyco_18"/>
    <property type="match status" value="1"/>
</dbReference>
<dbReference type="InterPro" id="IPR036582">
    <property type="entry name" value="Mao_N_sf"/>
</dbReference>
<dbReference type="InterPro" id="IPR001223">
    <property type="entry name" value="Glyco_hydro18_cat"/>
</dbReference>
<dbReference type="InterPro" id="IPR012854">
    <property type="entry name" value="Cu_amine_oxidase-like_N"/>
</dbReference>
<dbReference type="PANTHER" id="PTHR46066">
    <property type="entry name" value="CHITINASE DOMAIN-CONTAINING PROTEIN 1 FAMILY MEMBER"/>
    <property type="match status" value="1"/>
</dbReference>
<evidence type="ECO:0000256" key="1">
    <source>
        <dbReference type="SAM" id="SignalP"/>
    </source>
</evidence>